<dbReference type="Pfam" id="PF16179">
    <property type="entry name" value="RHD_dimer"/>
    <property type="match status" value="1"/>
</dbReference>
<evidence type="ECO:0000256" key="3">
    <source>
        <dbReference type="ARBA" id="ARBA00022490"/>
    </source>
</evidence>
<dbReference type="OMA" id="PYRDHTI"/>
<dbReference type="Gene3D" id="2.60.40.340">
    <property type="entry name" value="Rel homology domain (RHD), DNA-binding domain"/>
    <property type="match status" value="1"/>
</dbReference>
<dbReference type="GO" id="GO:0005667">
    <property type="term" value="C:transcription regulator complex"/>
    <property type="evidence" value="ECO:0007669"/>
    <property type="project" value="TreeGrafter"/>
</dbReference>
<dbReference type="PROSITE" id="PS50254">
    <property type="entry name" value="REL_2"/>
    <property type="match status" value="1"/>
</dbReference>
<dbReference type="Proteomes" id="UP000265140">
    <property type="component" value="Chromosome 17"/>
</dbReference>
<feature type="compositionally biased region" description="Low complexity" evidence="10">
    <location>
        <begin position="251"/>
        <end position="261"/>
    </location>
</feature>
<keyword evidence="8" id="KW-0804">Transcription</keyword>
<keyword evidence="6" id="KW-0805">Transcription regulation</keyword>
<keyword evidence="13" id="KW-1185">Reference proteome</keyword>
<evidence type="ECO:0000256" key="2">
    <source>
        <dbReference type="ARBA" id="ARBA00004496"/>
    </source>
</evidence>
<reference evidence="12" key="4">
    <citation type="submission" date="2025-09" db="UniProtKB">
        <authorList>
            <consortium name="Ensembl"/>
        </authorList>
    </citation>
    <scope>IDENTIFICATION</scope>
</reference>
<dbReference type="Gene3D" id="2.60.40.10">
    <property type="entry name" value="Immunoglobulins"/>
    <property type="match status" value="1"/>
</dbReference>
<evidence type="ECO:0000259" key="11">
    <source>
        <dbReference type="PROSITE" id="PS50254"/>
    </source>
</evidence>
<comment type="subcellular location">
    <subcellularLocation>
        <location evidence="2">Cytoplasm</location>
    </subcellularLocation>
    <subcellularLocation>
        <location evidence="1">Nucleus</location>
    </subcellularLocation>
</comment>
<evidence type="ECO:0000256" key="7">
    <source>
        <dbReference type="ARBA" id="ARBA00023125"/>
    </source>
</evidence>
<evidence type="ECO:0000256" key="1">
    <source>
        <dbReference type="ARBA" id="ARBA00004123"/>
    </source>
</evidence>
<evidence type="ECO:0000256" key="5">
    <source>
        <dbReference type="ARBA" id="ARBA00022737"/>
    </source>
</evidence>
<dbReference type="GO" id="GO:0033173">
    <property type="term" value="P:calcineurin-NFAT signaling cascade"/>
    <property type="evidence" value="ECO:0007669"/>
    <property type="project" value="TreeGrafter"/>
</dbReference>
<dbReference type="PANTHER" id="PTHR12533">
    <property type="entry name" value="NFAT"/>
    <property type="match status" value="1"/>
</dbReference>
<dbReference type="AlphaFoldDB" id="A0A3P8YF57"/>
<protein>
    <recommendedName>
        <fullName evidence="11">RHD domain-containing protein</fullName>
    </recommendedName>
</protein>
<gene>
    <name evidence="12" type="primary">NFATC2</name>
</gene>
<dbReference type="GO" id="GO:0007399">
    <property type="term" value="P:nervous system development"/>
    <property type="evidence" value="ECO:0007669"/>
    <property type="project" value="UniProtKB-ARBA"/>
</dbReference>
<evidence type="ECO:0000256" key="4">
    <source>
        <dbReference type="ARBA" id="ARBA00022553"/>
    </source>
</evidence>
<dbReference type="SUPFAM" id="SSF49417">
    <property type="entry name" value="p53-like transcription factors"/>
    <property type="match status" value="1"/>
</dbReference>
<dbReference type="InterPro" id="IPR032397">
    <property type="entry name" value="RHD_dimer"/>
</dbReference>
<keyword evidence="7" id="KW-0238">DNA-binding</keyword>
<dbReference type="InParanoid" id="A0A3P8YF57"/>
<feature type="compositionally biased region" description="Pro residues" evidence="10">
    <location>
        <begin position="90"/>
        <end position="100"/>
    </location>
</feature>
<dbReference type="InterPro" id="IPR011539">
    <property type="entry name" value="RHD_DNA_bind_dom"/>
</dbReference>
<dbReference type="FunFam" id="2.60.40.10:FF:000040">
    <property type="entry name" value="Nuclear factor of activated T-cells, cytoplasmic, calcineurin-dependent 2"/>
    <property type="match status" value="1"/>
</dbReference>
<dbReference type="InterPro" id="IPR014756">
    <property type="entry name" value="Ig_E-set"/>
</dbReference>
<dbReference type="Pfam" id="PF00554">
    <property type="entry name" value="RHD_DNA_bind"/>
    <property type="match status" value="1"/>
</dbReference>
<dbReference type="SMART" id="SM00429">
    <property type="entry name" value="IPT"/>
    <property type="match status" value="1"/>
</dbReference>
<keyword evidence="5" id="KW-0677">Repeat</keyword>
<keyword evidence="3" id="KW-0963">Cytoplasm</keyword>
<evidence type="ECO:0000313" key="13">
    <source>
        <dbReference type="Proteomes" id="UP000265140"/>
    </source>
</evidence>
<dbReference type="InterPro" id="IPR037059">
    <property type="entry name" value="RHD_DNA_bind_dom_sf"/>
</dbReference>
<feature type="region of interest" description="Disordered" evidence="10">
    <location>
        <begin position="212"/>
        <end position="270"/>
    </location>
</feature>
<reference evidence="12" key="3">
    <citation type="submission" date="2025-08" db="UniProtKB">
        <authorList>
            <consortium name="Ensembl"/>
        </authorList>
    </citation>
    <scope>IDENTIFICATION</scope>
</reference>
<dbReference type="GO" id="GO:0005737">
    <property type="term" value="C:cytoplasm"/>
    <property type="evidence" value="ECO:0007669"/>
    <property type="project" value="UniProtKB-SubCell"/>
</dbReference>
<keyword evidence="4" id="KW-0597">Phosphoprotein</keyword>
<feature type="region of interest" description="Disordered" evidence="10">
    <location>
        <begin position="45"/>
        <end position="124"/>
    </location>
</feature>
<evidence type="ECO:0000313" key="12">
    <source>
        <dbReference type="Ensembl" id="ENSELUP00000015209.3"/>
    </source>
</evidence>
<evidence type="ECO:0000256" key="10">
    <source>
        <dbReference type="SAM" id="MobiDB-lite"/>
    </source>
</evidence>
<dbReference type="InterPro" id="IPR008967">
    <property type="entry name" value="p53-like_TF_DNA-bd_sf"/>
</dbReference>
<reference evidence="13" key="1">
    <citation type="journal article" date="2014" name="PLoS ONE">
        <title>The genome and linkage map of the northern pike (Esox lucius): conserved synteny revealed between the salmonid sister group and the Neoteleostei.</title>
        <authorList>
            <person name="Rondeau E.B."/>
            <person name="Minkley D.R."/>
            <person name="Leong J.S."/>
            <person name="Messmer A.M."/>
            <person name="Jantzen J.R."/>
            <person name="von Schalburg K.R."/>
            <person name="Lemon C."/>
            <person name="Bird N.H."/>
            <person name="Koop B.F."/>
        </authorList>
    </citation>
    <scope>NUCLEOTIDE SEQUENCE</scope>
</reference>
<feature type="domain" description="RHD" evidence="11">
    <location>
        <begin position="353"/>
        <end position="535"/>
    </location>
</feature>
<dbReference type="PRINTS" id="PR01789">
    <property type="entry name" value="NUCFACTORATC"/>
</dbReference>
<dbReference type="InterPro" id="IPR013783">
    <property type="entry name" value="Ig-like_fold"/>
</dbReference>
<name>A0A3P8YF57_ESOLU</name>
<dbReference type="Ensembl" id="ENSELUT00000024242.3">
    <property type="protein sequence ID" value="ENSELUP00000015209.3"/>
    <property type="gene ID" value="ENSELUG00000015195.3"/>
</dbReference>
<keyword evidence="9" id="KW-0539">Nucleus</keyword>
<feature type="region of interest" description="Disordered" evidence="10">
    <location>
        <begin position="875"/>
        <end position="894"/>
    </location>
</feature>
<dbReference type="FunFam" id="2.60.40.340:FF:000001">
    <property type="entry name" value="Nuclear factor of activated T-cells, cytoplasmic, calcineurin-dependent 2"/>
    <property type="match status" value="1"/>
</dbReference>
<dbReference type="InterPro" id="IPR002909">
    <property type="entry name" value="IPT_dom"/>
</dbReference>
<dbReference type="GO" id="GO:0000981">
    <property type="term" value="F:DNA-binding transcription factor activity, RNA polymerase II-specific"/>
    <property type="evidence" value="ECO:0007669"/>
    <property type="project" value="TreeGrafter"/>
</dbReference>
<evidence type="ECO:0000256" key="6">
    <source>
        <dbReference type="ARBA" id="ARBA00023015"/>
    </source>
</evidence>
<dbReference type="GO" id="GO:0000978">
    <property type="term" value="F:RNA polymerase II cis-regulatory region sequence-specific DNA binding"/>
    <property type="evidence" value="ECO:0007669"/>
    <property type="project" value="TreeGrafter"/>
</dbReference>
<dbReference type="STRING" id="8010.ENSELUP00000015209"/>
<accession>A0A3P8YF57</accession>
<evidence type="ECO:0000256" key="9">
    <source>
        <dbReference type="ARBA" id="ARBA00023242"/>
    </source>
</evidence>
<dbReference type="GO" id="GO:0005634">
    <property type="term" value="C:nucleus"/>
    <property type="evidence" value="ECO:0007669"/>
    <property type="project" value="UniProtKB-SubCell"/>
</dbReference>
<sequence length="894" mass="97805">MTSIYEEKDPHSLELEEGLVQDNGQEELDFSYLFLYNDFHVNKDNSGVSPHEDRNPLSTMPPPYDLSSHGHPASSSQTYYHGSIDDCLPGPRPGDTPFPSPRIEITPSGDLHQSLPLDAGPRSMALTVPGYENTAYREPSCLSPASSNSSTGWLSEPWASPCVSPSGGEGATGLDPAVDLLSGLKGIHPYSTHSSPGTSPRNSITEETFLVPQRPRSCPPNAHPRARSASPQGKRTYDQCSGPGLGSNVHRQQQQRSRSASPLPHQSEAEAQINVPQEAPSLEEVLNSLSSSLPRAAPSKMVRPSVEGHGEIQEGGWVYPPELGRRGRAFYILPTAVWPAPPAPGAFSGMSVPSLPPLEGNLPSHYDQYALCLEQQPKQHHRAHYETEGSRGAVKAPNGGHTVVQLHGYRGTAPLALLVFIGTADERLLKPHAFYQVHRITGKTVTTPSQERMVNGTKVLEIPLEPKNNMRAVIDCAGILKLRNADIELRTGETDIGRKNTCVRLVFRVHIPQADGQFVSLQVASLPIECSQRSAHELPTVERQDIDHCLVLGGQQMILTGQNFTSDSKVMFTEMTADGQQIWESEAMVDRGKSQSSMLFVEVPPYRDHTIFHAAKVNFYVINGRRKRSQMQHFTYTPLTALDIKTEPVDDFHCGQLVYDVSQILGASAKSEHHGHSRHFSPNGNVMTSLAPVAPCQPAGHHDLRVRPSACRQEPLLFYPGKGLGFSPVRHEDLGHQRNHHFPAVDHGGSPSQRFYTDTHHYSAVSVPLAHSQQPAATEDSGHRAAPSWEVVAATPESYFSEGRNQGFAPMMGSGRSPPPLVRHSQIHPQSGLVPAGTLTVKQEKLSQAYLDDVNDIIRSDLTGRGKERKVPETFHVSGDNHRGSTFGHDVIDQ</sequence>
<evidence type="ECO:0000256" key="8">
    <source>
        <dbReference type="ARBA" id="ARBA00023163"/>
    </source>
</evidence>
<dbReference type="Bgee" id="ENSELUG00000015195">
    <property type="expression patterns" value="Expressed in head kidney and 9 other cell types or tissues"/>
</dbReference>
<dbReference type="GeneTree" id="ENSGT00940000156230"/>
<dbReference type="SUPFAM" id="SSF81296">
    <property type="entry name" value="E set domains"/>
    <property type="match status" value="1"/>
</dbReference>
<proteinExistence type="predicted"/>
<organism evidence="12 13">
    <name type="scientific">Esox lucius</name>
    <name type="common">Northern pike</name>
    <dbReference type="NCBI Taxonomy" id="8010"/>
    <lineage>
        <taxon>Eukaryota</taxon>
        <taxon>Metazoa</taxon>
        <taxon>Chordata</taxon>
        <taxon>Craniata</taxon>
        <taxon>Vertebrata</taxon>
        <taxon>Euteleostomi</taxon>
        <taxon>Actinopterygii</taxon>
        <taxon>Neopterygii</taxon>
        <taxon>Teleostei</taxon>
        <taxon>Protacanthopterygii</taxon>
        <taxon>Esociformes</taxon>
        <taxon>Esocidae</taxon>
        <taxon>Esox</taxon>
    </lineage>
</organism>
<reference evidence="12" key="2">
    <citation type="submission" date="2020-02" db="EMBL/GenBank/DDBJ databases">
        <title>Esox lucius (northern pike) genome, fEsoLuc1, primary haplotype.</title>
        <authorList>
            <person name="Myers G."/>
            <person name="Karagic N."/>
            <person name="Meyer A."/>
            <person name="Pippel M."/>
            <person name="Reichard M."/>
            <person name="Winkler S."/>
            <person name="Tracey A."/>
            <person name="Sims Y."/>
            <person name="Howe K."/>
            <person name="Rhie A."/>
            <person name="Formenti G."/>
            <person name="Durbin R."/>
            <person name="Fedrigo O."/>
            <person name="Jarvis E.D."/>
        </authorList>
    </citation>
    <scope>NUCLEOTIDE SEQUENCE [LARGE SCALE GENOMIC DNA]</scope>
</reference>
<dbReference type="InterPro" id="IPR008366">
    <property type="entry name" value="NFAT"/>
</dbReference>
<dbReference type="PANTHER" id="PTHR12533:SF4">
    <property type="entry name" value="NUCLEAR FACTOR OF ACTIVATED T-CELLS, CYTOPLASMIC 2"/>
    <property type="match status" value="1"/>
</dbReference>